<sequence>MLRLLYAVLLGIVGAGVVHICVLLMLPAFSERDAWSSLAEAADYYKAVRIDADDSSSPIVKAVDPLFHAAACRFDLDDGPVHVRAPGNVPFWSVSIYNREGQNVYSFNDRATDRGTLDFVILTSSQLIEVRKAVPEDFRRSIFVQVPIGEGIVVVRDFVPDPTWDATASQFLARTACSNE</sequence>
<feature type="domain" description="DUF1254" evidence="2">
    <location>
        <begin position="72"/>
        <end position="168"/>
    </location>
</feature>
<evidence type="ECO:0000256" key="1">
    <source>
        <dbReference type="SAM" id="Phobius"/>
    </source>
</evidence>
<dbReference type="RefSeq" id="WP_367723952.1">
    <property type="nucleotide sequence ID" value="NZ_JBFOCH010000042.1"/>
</dbReference>
<accession>A0ABV3R0H3</accession>
<feature type="transmembrane region" description="Helical" evidence="1">
    <location>
        <begin position="6"/>
        <end position="26"/>
    </location>
</feature>
<organism evidence="3 4">
    <name type="scientific">Mesorhizobium marinum</name>
    <dbReference type="NCBI Taxonomy" id="3228790"/>
    <lineage>
        <taxon>Bacteria</taxon>
        <taxon>Pseudomonadati</taxon>
        <taxon>Pseudomonadota</taxon>
        <taxon>Alphaproteobacteria</taxon>
        <taxon>Hyphomicrobiales</taxon>
        <taxon>Phyllobacteriaceae</taxon>
        <taxon>Mesorhizobium</taxon>
    </lineage>
</organism>
<dbReference type="InterPro" id="IPR010679">
    <property type="entry name" value="DUF1254"/>
</dbReference>
<keyword evidence="1" id="KW-0472">Membrane</keyword>
<keyword evidence="4" id="KW-1185">Reference proteome</keyword>
<dbReference type="PIRSF" id="PIRSF010244">
    <property type="entry name" value="UCP010244_imp"/>
    <property type="match status" value="1"/>
</dbReference>
<keyword evidence="1" id="KW-1133">Transmembrane helix</keyword>
<reference evidence="3 4" key="1">
    <citation type="submission" date="2024-06" db="EMBL/GenBank/DDBJ databases">
        <authorList>
            <person name="Tuo L."/>
        </authorList>
    </citation>
    <scope>NUCLEOTIDE SEQUENCE [LARGE SCALE GENOMIC DNA]</scope>
    <source>
        <strain evidence="3 4">ZMM04-5</strain>
    </source>
</reference>
<dbReference type="Proteomes" id="UP001556196">
    <property type="component" value="Unassembled WGS sequence"/>
</dbReference>
<proteinExistence type="predicted"/>
<evidence type="ECO:0000259" key="2">
    <source>
        <dbReference type="Pfam" id="PF06863"/>
    </source>
</evidence>
<dbReference type="InterPro" id="IPR014456">
    <property type="entry name" value="UCP010244_IM"/>
</dbReference>
<protein>
    <submittedName>
        <fullName evidence="3">DUF1254 domain-containing protein</fullName>
    </submittedName>
</protein>
<keyword evidence="1" id="KW-0812">Transmembrane</keyword>
<dbReference type="EMBL" id="JBFOCI010000003">
    <property type="protein sequence ID" value="MEW9806826.1"/>
    <property type="molecule type" value="Genomic_DNA"/>
</dbReference>
<name>A0ABV3R0H3_9HYPH</name>
<gene>
    <name evidence="3" type="ORF">ABUE31_12615</name>
</gene>
<dbReference type="Pfam" id="PF06863">
    <property type="entry name" value="DUF1254"/>
    <property type="match status" value="1"/>
</dbReference>
<evidence type="ECO:0000313" key="3">
    <source>
        <dbReference type="EMBL" id="MEW9806826.1"/>
    </source>
</evidence>
<evidence type="ECO:0000313" key="4">
    <source>
        <dbReference type="Proteomes" id="UP001556196"/>
    </source>
</evidence>
<comment type="caution">
    <text evidence="3">The sequence shown here is derived from an EMBL/GenBank/DDBJ whole genome shotgun (WGS) entry which is preliminary data.</text>
</comment>